<feature type="compositionally biased region" description="Low complexity" evidence="1">
    <location>
        <begin position="1051"/>
        <end position="1060"/>
    </location>
</feature>
<feature type="compositionally biased region" description="Acidic residues" evidence="1">
    <location>
        <begin position="536"/>
        <end position="546"/>
    </location>
</feature>
<feature type="region of interest" description="Disordered" evidence="1">
    <location>
        <begin position="1"/>
        <end position="59"/>
    </location>
</feature>
<evidence type="ECO:0000256" key="1">
    <source>
        <dbReference type="SAM" id="MobiDB-lite"/>
    </source>
</evidence>
<organism evidence="2 3">
    <name type="scientific">Tilletia walkeri</name>
    <dbReference type="NCBI Taxonomy" id="117179"/>
    <lineage>
        <taxon>Eukaryota</taxon>
        <taxon>Fungi</taxon>
        <taxon>Dikarya</taxon>
        <taxon>Basidiomycota</taxon>
        <taxon>Ustilaginomycotina</taxon>
        <taxon>Exobasidiomycetes</taxon>
        <taxon>Tilletiales</taxon>
        <taxon>Tilletiaceae</taxon>
        <taxon>Tilletia</taxon>
    </lineage>
</organism>
<reference evidence="2" key="2">
    <citation type="journal article" date="2019" name="IMA Fungus">
        <title>Genome sequencing and comparison of five Tilletia species to identify candidate genes for the detection of regulated species infecting wheat.</title>
        <authorList>
            <person name="Nguyen H.D.T."/>
            <person name="Sultana T."/>
            <person name="Kesanakurti P."/>
            <person name="Hambleton S."/>
        </authorList>
    </citation>
    <scope>NUCLEOTIDE SEQUENCE</scope>
    <source>
        <strain evidence="2">DAOMC 236422</strain>
    </source>
</reference>
<feature type="compositionally biased region" description="Low complexity" evidence="1">
    <location>
        <begin position="671"/>
        <end position="688"/>
    </location>
</feature>
<gene>
    <name evidence="2" type="ORF">A4X09_0g5684</name>
</gene>
<feature type="compositionally biased region" description="Basic and acidic residues" evidence="1">
    <location>
        <begin position="1035"/>
        <end position="1050"/>
    </location>
</feature>
<feature type="region of interest" description="Disordered" evidence="1">
    <location>
        <begin position="804"/>
        <end position="893"/>
    </location>
</feature>
<sequence length="1127" mass="120020">MKRFFNTDKNAPALSMLPQRSSNDLSLPLPQQAQPIHSPAPSYLRSPNEQPSQQQQQQQHYFDLAAASNLYIQAVNSGPTSIQTPNALAPPSLTPPPPQQQQQQQQQQQYSPLPSPVRYAGGISPSQTADENYYTSTITPSAPSADVTPLDRNDLHKVLRSLEGLLVGLDEYRDLAQKMAKIEKKIAKSASEISKIKSIRHVPSQVLGCSALHFDSLNEVDSKHSKLVQKEYEAINDACAKYFKRVAKEERAHDELVDNLDTKIKKAHASQEKNVKRVGPRAVEAHDKYIAQVSALTNDITQAKASHTASMGAKTHAISLVVASAVGGLADARYRSTCESVRKTGKEVGPLNTWLNFAVSEAMPDQQPLDLDEDEVGPATRLEGAQAHAQAHAQAQLQAQLQAQAQASQAFAHAQLQSSAAAALLAARQQIQAEEDTPVATMRSIAPSQAESSRHEPVQSIKFADLPKLDGDGRVVGADRSTASGGGGSVSQDFRERAKLEPILRDSEADYSKPSETQKASTVMFNAPPVKGKDVVEEEDEEEEEIQDRSRPYAAQGDASRMENSSSRPLSFAQGNETDASVSQSLDLPTQTTTTQLHRTPTASTVRSAVAQPDFREDPRSSVMNLAASLTIPDGNDTVRESFNSSSKEGSGSGSGSRRDESDSTPSLTNSASRPSSEESAPVASPRPLFAHRNPAVINEAAEEGGDDDEEELQQAASREYDRERYAPVVGQSRIASVSVSRTLSTDTTASERSFVARMKAKYQAEKEGLRHAALVPAQVVVPPAYGGAGMVVVDLPPNTRRVSDLASQYSPRHSYPAGGPAGQGQVQSSYGGSSTLGRPRNAGPSYDDGSLASTPGSAIHSANPSAIRGERGEPMTHYNSAPSGGGGSAAGSRFRAVDSYVNRYEGGANEFGSVKSSRSGAGIGAPPSQQQRYPSGSYSNSNSKFGSVDERTEAPHSDVCGCQRCSARHYNDAGAGPGAGGGGGASRPPPSVGGGGGGYSSSSYRYDRDGDPRSLALPNVRRQTMPVGSASFGPRDRETERERERERENSGGPSSSSHGAHFMRGPPPPSDRLGNRERDSRDDERVYGGTAGGGGGAPPGRTSPYGVLARDETRFGQGQGRIQPIR</sequence>
<feature type="region of interest" description="Disordered" evidence="1">
    <location>
        <begin position="77"/>
        <end position="140"/>
    </location>
</feature>
<evidence type="ECO:0000313" key="3">
    <source>
        <dbReference type="Proteomes" id="UP000078113"/>
    </source>
</evidence>
<feature type="compositionally biased region" description="Acidic residues" evidence="1">
    <location>
        <begin position="701"/>
        <end position="713"/>
    </location>
</feature>
<keyword evidence="3" id="KW-1185">Reference proteome</keyword>
<feature type="compositionally biased region" description="Gly residues" evidence="1">
    <location>
        <begin position="976"/>
        <end position="986"/>
    </location>
</feature>
<dbReference type="AlphaFoldDB" id="A0A8X7N6H8"/>
<feature type="compositionally biased region" description="Low complexity" evidence="1">
    <location>
        <begin position="100"/>
        <end position="112"/>
    </location>
</feature>
<feature type="compositionally biased region" description="Polar residues" evidence="1">
    <location>
        <begin position="562"/>
        <end position="587"/>
    </location>
</feature>
<feature type="region of interest" description="Disordered" evidence="1">
    <location>
        <begin position="436"/>
        <end position="725"/>
    </location>
</feature>
<accession>A0A8X7N6H8</accession>
<proteinExistence type="predicted"/>
<dbReference type="EMBL" id="LWDG02000308">
    <property type="protein sequence ID" value="KAE8266660.1"/>
    <property type="molecule type" value="Genomic_DNA"/>
</dbReference>
<feature type="compositionally biased region" description="Polar residues" evidence="1">
    <location>
        <begin position="124"/>
        <end position="140"/>
    </location>
</feature>
<feature type="compositionally biased region" description="Polar residues" evidence="1">
    <location>
        <begin position="852"/>
        <end position="865"/>
    </location>
</feature>
<feature type="compositionally biased region" description="Polar residues" evidence="1">
    <location>
        <begin position="514"/>
        <end position="524"/>
    </location>
</feature>
<feature type="region of interest" description="Disordered" evidence="1">
    <location>
        <begin position="909"/>
        <end position="1127"/>
    </location>
</feature>
<feature type="compositionally biased region" description="Basic and acidic residues" evidence="1">
    <location>
        <begin position="493"/>
        <end position="513"/>
    </location>
</feature>
<feature type="compositionally biased region" description="Polar residues" evidence="1">
    <location>
        <begin position="928"/>
        <end position="946"/>
    </location>
</feature>
<evidence type="ECO:0000313" key="2">
    <source>
        <dbReference type="EMBL" id="KAE8266660.1"/>
    </source>
</evidence>
<feature type="compositionally biased region" description="Basic and acidic residues" evidence="1">
    <location>
        <begin position="1074"/>
        <end position="1087"/>
    </location>
</feature>
<feature type="compositionally biased region" description="Low complexity" evidence="1">
    <location>
        <begin position="824"/>
        <end position="834"/>
    </location>
</feature>
<feature type="compositionally biased region" description="Basic and acidic residues" evidence="1">
    <location>
        <begin position="948"/>
        <end position="957"/>
    </location>
</feature>
<reference evidence="2" key="1">
    <citation type="submission" date="2016-04" db="EMBL/GenBank/DDBJ databases">
        <authorList>
            <person name="Nguyen H.D."/>
            <person name="Samba Siva P."/>
            <person name="Cullis J."/>
            <person name="Levesque C.A."/>
            <person name="Hambleton S."/>
        </authorList>
    </citation>
    <scope>NUCLEOTIDE SEQUENCE</scope>
    <source>
        <strain evidence="2">DAOMC 236422</strain>
    </source>
</reference>
<protein>
    <submittedName>
        <fullName evidence="2">Uncharacterized protein</fullName>
    </submittedName>
</protein>
<dbReference type="Proteomes" id="UP000078113">
    <property type="component" value="Unassembled WGS sequence"/>
</dbReference>
<feature type="compositionally biased region" description="Polar residues" evidence="1">
    <location>
        <begin position="18"/>
        <end position="35"/>
    </location>
</feature>
<feature type="compositionally biased region" description="Polar residues" evidence="1">
    <location>
        <begin position="77"/>
        <end position="86"/>
    </location>
</feature>
<feature type="compositionally biased region" description="Low complexity" evidence="1">
    <location>
        <begin position="588"/>
        <end position="602"/>
    </location>
</feature>
<feature type="compositionally biased region" description="Gly residues" evidence="1">
    <location>
        <begin position="1090"/>
        <end position="1099"/>
    </location>
</feature>
<name>A0A8X7N6H8_9BASI</name>
<comment type="caution">
    <text evidence="2">The sequence shown here is derived from an EMBL/GenBank/DDBJ whole genome shotgun (WGS) entry which is preliminary data.</text>
</comment>